<dbReference type="GO" id="GO:0004850">
    <property type="term" value="F:uridine phosphorylase activity"/>
    <property type="evidence" value="ECO:0007669"/>
    <property type="project" value="UniProtKB-EC"/>
</dbReference>
<evidence type="ECO:0000259" key="4">
    <source>
        <dbReference type="Pfam" id="PF01048"/>
    </source>
</evidence>
<dbReference type="RefSeq" id="WP_013161398.1">
    <property type="nucleotide sequence ID" value="NZ_HG975498.1"/>
</dbReference>
<sequence>MLHTDKFPVLEFDDDPHDLIGQGEAKTVEADRFPSRAVFAFLGPAIDEYAADNKLAEIDRIEMIGDVYPVYRAKVPTGDVALMRMPLGSPAAVMCTDYLFRFGVKRALAVGSCGALEALAEGELFVPTRALRDEGTSYHYLPASPWVDLDPTMRGHIEAAVARAGYHTSSAPVWTNDAFYRETPEMLAHRLAQGCRIVDMECSAMAASAQLRGADFAQLFYTADSLGSPEGHEARDWGYSERDRALQLALDAISRAQA</sequence>
<dbReference type="CDD" id="cd09007">
    <property type="entry name" value="NP-I_spr0068"/>
    <property type="match status" value="1"/>
</dbReference>
<comment type="catalytic activity">
    <reaction evidence="3">
        <text>uridine + phosphate = alpha-D-ribose 1-phosphate + uracil</text>
        <dbReference type="Rhea" id="RHEA:24388"/>
        <dbReference type="ChEBI" id="CHEBI:16704"/>
        <dbReference type="ChEBI" id="CHEBI:17568"/>
        <dbReference type="ChEBI" id="CHEBI:43474"/>
        <dbReference type="ChEBI" id="CHEBI:57720"/>
        <dbReference type="EC" id="2.4.2.3"/>
    </reaction>
</comment>
<proteinExistence type="predicted"/>
<dbReference type="GeneID" id="61221836"/>
<dbReference type="EC" id="2.4.2.3" evidence="1"/>
<dbReference type="InterPro" id="IPR035994">
    <property type="entry name" value="Nucleoside_phosphorylase_sf"/>
</dbReference>
<protein>
    <recommendedName>
        <fullName evidence="2">Uridine phosphorylase</fullName>
        <ecNumber evidence="1">2.4.2.3</ecNumber>
    </recommendedName>
</protein>
<accession>A0A068VTY3</accession>
<evidence type="ECO:0000256" key="3">
    <source>
        <dbReference type="ARBA" id="ARBA00048447"/>
    </source>
</evidence>
<dbReference type="GO" id="GO:0005829">
    <property type="term" value="C:cytosol"/>
    <property type="evidence" value="ECO:0007669"/>
    <property type="project" value="TreeGrafter"/>
</dbReference>
<name>A0A068VTY3_PROFF</name>
<dbReference type="PANTHER" id="PTHR43691:SF11">
    <property type="entry name" value="FI09636P-RELATED"/>
    <property type="match status" value="1"/>
</dbReference>
<gene>
    <name evidence="5" type="ORF">PFCIRM138_01690</name>
</gene>
<feature type="domain" description="Nucleoside phosphorylase" evidence="4">
    <location>
        <begin position="37"/>
        <end position="237"/>
    </location>
</feature>
<evidence type="ECO:0000256" key="2">
    <source>
        <dbReference type="ARBA" id="ARBA00021980"/>
    </source>
</evidence>
<dbReference type="SUPFAM" id="SSF53167">
    <property type="entry name" value="Purine and uridine phosphorylases"/>
    <property type="match status" value="1"/>
</dbReference>
<dbReference type="Gene3D" id="3.40.50.1580">
    <property type="entry name" value="Nucleoside phosphorylase domain"/>
    <property type="match status" value="1"/>
</dbReference>
<reference evidence="5" key="1">
    <citation type="submission" date="2014-08" db="EMBL/GenBank/DDBJ databases">
        <authorList>
            <person name="Falentin Helene"/>
        </authorList>
    </citation>
    <scope>NUCLEOTIDE SEQUENCE</scope>
</reference>
<dbReference type="Pfam" id="PF01048">
    <property type="entry name" value="PNP_UDP_1"/>
    <property type="match status" value="1"/>
</dbReference>
<dbReference type="EMBL" id="LM676436">
    <property type="protein sequence ID" value="CEP27457.1"/>
    <property type="molecule type" value="Genomic_DNA"/>
</dbReference>
<organism evidence="5">
    <name type="scientific">Propionibacterium freudenreichii subsp. freudenreichii</name>
    <dbReference type="NCBI Taxonomy" id="66712"/>
    <lineage>
        <taxon>Bacteria</taxon>
        <taxon>Bacillati</taxon>
        <taxon>Actinomycetota</taxon>
        <taxon>Actinomycetes</taxon>
        <taxon>Propionibacteriales</taxon>
        <taxon>Propionibacteriaceae</taxon>
        <taxon>Propionibacterium</taxon>
    </lineage>
</organism>
<dbReference type="PANTHER" id="PTHR43691">
    <property type="entry name" value="URIDINE PHOSPHORYLASE"/>
    <property type="match status" value="1"/>
</dbReference>
<dbReference type="GO" id="GO:0004731">
    <property type="term" value="F:purine-nucleoside phosphorylase activity"/>
    <property type="evidence" value="ECO:0007669"/>
    <property type="project" value="TreeGrafter"/>
</dbReference>
<dbReference type="AlphaFoldDB" id="A0A068VTY3"/>
<evidence type="ECO:0000313" key="5">
    <source>
        <dbReference type="EMBL" id="CEP27457.1"/>
    </source>
</evidence>
<dbReference type="GO" id="GO:0006152">
    <property type="term" value="P:purine nucleoside catabolic process"/>
    <property type="evidence" value="ECO:0007669"/>
    <property type="project" value="TreeGrafter"/>
</dbReference>
<evidence type="ECO:0000256" key="1">
    <source>
        <dbReference type="ARBA" id="ARBA00011888"/>
    </source>
</evidence>
<dbReference type="InterPro" id="IPR000845">
    <property type="entry name" value="Nucleoside_phosphorylase_d"/>
</dbReference>